<dbReference type="SMART" id="SM00382">
    <property type="entry name" value="AAA"/>
    <property type="match status" value="1"/>
</dbReference>
<sequence length="356" mass="40952">VQEKVYSIESLYLIYSDEMLNTLKNQINSILDVIKKRDSEKKDLRFIPFIKPFNVDIAKHYAKIFYDYLELICMTDEKISEFEKNLLLNIVTPTEETINNENKNIKSVANEIEELIGLDSVKNEIQSLTNLIKIQDARKKQGLKTNSINYHLVFTGNPGTGKTTVARIVSKIYKELGILKKGHLVETDRSGLIAEYVGQTAVKVNNLIDSALDGVLFIDEAYSITDSQGNDFGKEAISTLLKRMEDDRERLIVIVAGYSDKMANFLESNPGLSSRFNRYIEFEDYNKEDLVNIFIKLVESNEYFLTEKAKEKLTNLIQEDLENKNEHFGNGRYVRNIFEKTIENQSNRISNIQDLN</sequence>
<dbReference type="AlphaFoldDB" id="A0A4Q9KPU8"/>
<evidence type="ECO:0000313" key="7">
    <source>
        <dbReference type="Proteomes" id="UP000293045"/>
    </source>
</evidence>
<dbReference type="InterPro" id="IPR003593">
    <property type="entry name" value="AAA+_ATPase"/>
</dbReference>
<dbReference type="PRINTS" id="PR00819">
    <property type="entry name" value="CBXCFQXSUPER"/>
</dbReference>
<accession>A0A4Q9KPU8</accession>
<dbReference type="SUPFAM" id="SSF52540">
    <property type="entry name" value="P-loop containing nucleoside triphosphate hydrolases"/>
    <property type="match status" value="1"/>
</dbReference>
<dbReference type="InterPro" id="IPR041627">
    <property type="entry name" value="AAA_lid_6"/>
</dbReference>
<dbReference type="InterPro" id="IPR027417">
    <property type="entry name" value="P-loop_NTPase"/>
</dbReference>
<dbReference type="Proteomes" id="UP000293045">
    <property type="component" value="Unassembled WGS sequence"/>
</dbReference>
<evidence type="ECO:0000256" key="3">
    <source>
        <dbReference type="ARBA" id="ARBA00022840"/>
    </source>
</evidence>
<evidence type="ECO:0000256" key="1">
    <source>
        <dbReference type="ARBA" id="ARBA00010378"/>
    </source>
</evidence>
<dbReference type="GO" id="GO:0005524">
    <property type="term" value="F:ATP binding"/>
    <property type="evidence" value="ECO:0007669"/>
    <property type="project" value="UniProtKB-KW"/>
</dbReference>
<feature type="non-terminal residue" evidence="6">
    <location>
        <position position="356"/>
    </location>
</feature>
<evidence type="ECO:0000259" key="5">
    <source>
        <dbReference type="SMART" id="SM00382"/>
    </source>
</evidence>
<dbReference type="FunFam" id="3.40.50.300:FF:000216">
    <property type="entry name" value="Type VII secretion ATPase EccA"/>
    <property type="match status" value="1"/>
</dbReference>
<keyword evidence="2" id="KW-0547">Nucleotide-binding</keyword>
<evidence type="ECO:0000256" key="2">
    <source>
        <dbReference type="ARBA" id="ARBA00022741"/>
    </source>
</evidence>
<dbReference type="Pfam" id="PF00004">
    <property type="entry name" value="AAA"/>
    <property type="match status" value="1"/>
</dbReference>
<dbReference type="Gene3D" id="1.10.8.60">
    <property type="match status" value="1"/>
</dbReference>
<proteinExistence type="inferred from homology"/>
<dbReference type="VEuPathDB" id="MicrosporidiaDB:CWI39_3684p0010"/>
<dbReference type="InterPro" id="IPR000641">
    <property type="entry name" value="CbxX/CfxQ"/>
</dbReference>
<dbReference type="InterPro" id="IPR003959">
    <property type="entry name" value="ATPase_AAA_core"/>
</dbReference>
<protein>
    <submittedName>
        <fullName evidence="6">AAA ATPase</fullName>
    </submittedName>
</protein>
<dbReference type="PANTHER" id="PTHR43392:SF2">
    <property type="entry name" value="AAA-TYPE ATPASE FAMILY PROTEIN _ ANKYRIN REPEAT FAMILY PROTEIN"/>
    <property type="match status" value="1"/>
</dbReference>
<gene>
    <name evidence="6" type="ORF">CWI39_3684p0010</name>
</gene>
<dbReference type="Pfam" id="PF17866">
    <property type="entry name" value="AAA_lid_6"/>
    <property type="match status" value="1"/>
</dbReference>
<dbReference type="Gene3D" id="3.40.50.300">
    <property type="entry name" value="P-loop containing nucleotide triphosphate hydrolases"/>
    <property type="match status" value="1"/>
</dbReference>
<dbReference type="InterPro" id="IPR050773">
    <property type="entry name" value="CbxX/CfxQ_RuBisCO_ESX"/>
</dbReference>
<evidence type="ECO:0000313" key="6">
    <source>
        <dbReference type="EMBL" id="TBT96534.1"/>
    </source>
</evidence>
<dbReference type="EMBL" id="PIXR01003684">
    <property type="protein sequence ID" value="TBT96534.1"/>
    <property type="molecule type" value="Genomic_DNA"/>
</dbReference>
<dbReference type="PANTHER" id="PTHR43392">
    <property type="entry name" value="AAA-TYPE ATPASE FAMILY PROTEIN / ANKYRIN REPEAT FAMILY PROTEIN"/>
    <property type="match status" value="1"/>
</dbReference>
<reference evidence="6 7" key="1">
    <citation type="submission" date="2017-12" db="EMBL/GenBank/DDBJ databases">
        <authorList>
            <person name="Pombert J.-F."/>
            <person name="Haag K.L."/>
            <person name="Ebert D."/>
        </authorList>
    </citation>
    <scope>NUCLEOTIDE SEQUENCE [LARGE SCALE GENOMIC DNA]</scope>
    <source>
        <strain evidence="6">IL-BN-2</strain>
    </source>
</reference>
<comment type="similarity">
    <text evidence="1">Belongs to the CbxX/CfxQ family.</text>
</comment>
<keyword evidence="4" id="KW-0175">Coiled coil</keyword>
<organism evidence="6 7">
    <name type="scientific">Hamiltosporidium magnivora</name>
    <dbReference type="NCBI Taxonomy" id="148818"/>
    <lineage>
        <taxon>Eukaryota</taxon>
        <taxon>Fungi</taxon>
        <taxon>Fungi incertae sedis</taxon>
        <taxon>Microsporidia</taxon>
        <taxon>Dubosqiidae</taxon>
        <taxon>Hamiltosporidium</taxon>
    </lineage>
</organism>
<comment type="caution">
    <text evidence="6">The sequence shown here is derived from an EMBL/GenBank/DDBJ whole genome shotgun (WGS) entry which is preliminary data.</text>
</comment>
<feature type="coiled-coil region" evidence="4">
    <location>
        <begin position="98"/>
        <end position="138"/>
    </location>
</feature>
<keyword evidence="3" id="KW-0067">ATP-binding</keyword>
<feature type="non-terminal residue" evidence="6">
    <location>
        <position position="1"/>
    </location>
</feature>
<dbReference type="GO" id="GO:0016887">
    <property type="term" value="F:ATP hydrolysis activity"/>
    <property type="evidence" value="ECO:0007669"/>
    <property type="project" value="InterPro"/>
</dbReference>
<name>A0A4Q9KPU8_9MICR</name>
<evidence type="ECO:0000256" key="4">
    <source>
        <dbReference type="SAM" id="Coils"/>
    </source>
</evidence>
<feature type="domain" description="AAA+ ATPase" evidence="5">
    <location>
        <begin position="148"/>
        <end position="286"/>
    </location>
</feature>